<protein>
    <recommendedName>
        <fullName evidence="4 14">Phosphoacetylglucosamine mutase</fullName>
        <shortName evidence="14">PAGM</shortName>
        <ecNumber evidence="4 14">5.4.2.3</ecNumber>
    </recommendedName>
    <alternativeName>
        <fullName evidence="12 14">Acetylglucosamine phosphomutase</fullName>
    </alternativeName>
    <alternativeName>
        <fullName evidence="11 14">N-acetylglucosamine-phosphate mutase</fullName>
    </alternativeName>
</protein>
<dbReference type="InterPro" id="IPR016055">
    <property type="entry name" value="A-D-PHexomutase_a/b/a-I/II/III"/>
</dbReference>
<evidence type="ECO:0000256" key="7">
    <source>
        <dbReference type="ARBA" id="ARBA00022842"/>
    </source>
</evidence>
<dbReference type="HOGENOM" id="CLU_022890_1_0_1"/>
<dbReference type="InterPro" id="IPR049023">
    <property type="entry name" value="AMG1_II"/>
</dbReference>
<evidence type="ECO:0000256" key="6">
    <source>
        <dbReference type="ARBA" id="ARBA00022723"/>
    </source>
</evidence>
<dbReference type="Pfam" id="PF00408">
    <property type="entry name" value="PGM_PMM_IV"/>
    <property type="match status" value="1"/>
</dbReference>
<keyword evidence="8 14" id="KW-0413">Isomerase</keyword>
<name>Q0UJJ8_PHANO</name>
<feature type="domain" description="Phosphoacetylglucosamine mutase AMG1" evidence="20">
    <location>
        <begin position="292"/>
        <end position="431"/>
    </location>
</feature>
<dbReference type="PANTHER" id="PTHR45955:SF1">
    <property type="entry name" value="PHOSPHOACETYLGLUCOSAMINE MUTASE"/>
    <property type="match status" value="1"/>
</dbReference>
<dbReference type="PANTHER" id="PTHR45955">
    <property type="entry name" value="PHOSPHOACETYLGLUCOSAMINE MUTASE"/>
    <property type="match status" value="1"/>
</dbReference>
<dbReference type="GO" id="GO:0004610">
    <property type="term" value="F:phosphoacetylglucosamine mutase activity"/>
    <property type="evidence" value="ECO:0000318"/>
    <property type="project" value="GO_Central"/>
</dbReference>
<evidence type="ECO:0000256" key="12">
    <source>
        <dbReference type="ARBA" id="ARBA00032065"/>
    </source>
</evidence>
<dbReference type="FunFam" id="3.30.310.50:FF:000003">
    <property type="entry name" value="Phosphoacetylglucosamine mutase"/>
    <property type="match status" value="1"/>
</dbReference>
<evidence type="ECO:0000256" key="13">
    <source>
        <dbReference type="ARBA" id="ARBA00059527"/>
    </source>
</evidence>
<organism evidence="22 23">
    <name type="scientific">Phaeosphaeria nodorum (strain SN15 / ATCC MYA-4574 / FGSC 10173)</name>
    <name type="common">Glume blotch fungus</name>
    <name type="synonym">Parastagonospora nodorum</name>
    <dbReference type="NCBI Taxonomy" id="321614"/>
    <lineage>
        <taxon>Eukaryota</taxon>
        <taxon>Fungi</taxon>
        <taxon>Dikarya</taxon>
        <taxon>Ascomycota</taxon>
        <taxon>Pezizomycotina</taxon>
        <taxon>Dothideomycetes</taxon>
        <taxon>Pleosporomycetidae</taxon>
        <taxon>Pleosporales</taxon>
        <taxon>Pleosporineae</taxon>
        <taxon>Phaeosphaeriaceae</taxon>
        <taxon>Parastagonospora</taxon>
    </lineage>
</organism>
<evidence type="ECO:0000259" key="18">
    <source>
        <dbReference type="Pfam" id="PF00408"/>
    </source>
</evidence>
<evidence type="ECO:0000256" key="4">
    <source>
        <dbReference type="ARBA" id="ARBA00012731"/>
    </source>
</evidence>
<evidence type="ECO:0000256" key="9">
    <source>
        <dbReference type="ARBA" id="ARBA00023277"/>
    </source>
</evidence>
<evidence type="ECO:0000256" key="11">
    <source>
        <dbReference type="ARBA" id="ARBA00031926"/>
    </source>
</evidence>
<keyword evidence="9" id="KW-0119">Carbohydrate metabolism</keyword>
<comment type="similarity">
    <text evidence="3 14">Belongs to the phosphohexose mutase family.</text>
</comment>
<feature type="domain" description="Alpha-D-phosphohexomutase alpha/beta/alpha" evidence="19">
    <location>
        <begin position="88"/>
        <end position="164"/>
    </location>
</feature>
<evidence type="ECO:0000313" key="23">
    <source>
        <dbReference type="Proteomes" id="UP000001055"/>
    </source>
</evidence>
<dbReference type="InParanoid" id="Q0UJJ8"/>
<dbReference type="InterPro" id="IPR005844">
    <property type="entry name" value="A-D-PHexomutase_a/b/a-I"/>
</dbReference>
<feature type="binding site" evidence="16">
    <location>
        <begin position="492"/>
        <end position="496"/>
    </location>
    <ligand>
        <name>substrate</name>
    </ligand>
</feature>
<dbReference type="GO" id="GO:0000287">
    <property type="term" value="F:magnesium ion binding"/>
    <property type="evidence" value="ECO:0007669"/>
    <property type="project" value="InterPro"/>
</dbReference>
<dbReference type="Pfam" id="PF02878">
    <property type="entry name" value="PGM_PMM_I"/>
    <property type="match status" value="2"/>
</dbReference>
<keyword evidence="7 14" id="KW-0460">Magnesium</keyword>
<comment type="cofactor">
    <cofactor evidence="14 17">
        <name>Mg(2+)</name>
        <dbReference type="ChEBI" id="CHEBI:18420"/>
    </cofactor>
    <text evidence="14 17">Binds 1 Mg(2+) ion per subunit.</text>
</comment>
<proteinExistence type="inferred from homology"/>
<feature type="binding site" description="via phosphate group" evidence="17">
    <location>
        <position position="54"/>
    </location>
    <ligand>
        <name>Mg(2+)</name>
        <dbReference type="ChEBI" id="CHEBI:18420"/>
    </ligand>
</feature>
<comment type="catalytic activity">
    <reaction evidence="1 14">
        <text>N-acetyl-alpha-D-glucosamine 1-phosphate = N-acetyl-D-glucosamine 6-phosphate</text>
        <dbReference type="Rhea" id="RHEA:23804"/>
        <dbReference type="ChEBI" id="CHEBI:57513"/>
        <dbReference type="ChEBI" id="CHEBI:57776"/>
        <dbReference type="EC" id="5.4.2.3"/>
    </reaction>
</comment>
<evidence type="ECO:0000256" key="1">
    <source>
        <dbReference type="ARBA" id="ARBA00000558"/>
    </source>
</evidence>
<dbReference type="GeneID" id="5975290"/>
<feature type="binding site" evidence="16">
    <location>
        <position position="501"/>
    </location>
    <ligand>
        <name>substrate</name>
    </ligand>
</feature>
<feature type="active site" description="Phosphoserine intermediate" evidence="15">
    <location>
        <position position="54"/>
    </location>
</feature>
<dbReference type="STRING" id="321614.Q0UJJ8"/>
<dbReference type="InterPro" id="IPR016066">
    <property type="entry name" value="A-D-PHexomutase_CS"/>
</dbReference>
<dbReference type="GO" id="GO:0006048">
    <property type="term" value="P:UDP-N-acetylglucosamine biosynthetic process"/>
    <property type="evidence" value="ECO:0000318"/>
    <property type="project" value="GO_Central"/>
</dbReference>
<dbReference type="Gene3D" id="3.30.310.50">
    <property type="entry name" value="Alpha-D-phosphohexomutase, C-terminal domain"/>
    <property type="match status" value="1"/>
</dbReference>
<evidence type="ECO:0000259" key="20">
    <source>
        <dbReference type="Pfam" id="PF21404"/>
    </source>
</evidence>
<dbReference type="Gene3D" id="3.40.120.10">
    <property type="entry name" value="Alpha-D-Glucose-1,6-Bisphosphate, subunit A, domain 3"/>
    <property type="match status" value="2"/>
</dbReference>
<feature type="domain" description="Alpha-D-phosphohexomutase alpha/beta/alpha" evidence="19">
    <location>
        <begin position="47"/>
        <end position="86"/>
    </location>
</feature>
<reference evidence="23" key="1">
    <citation type="journal article" date="2007" name="Plant Cell">
        <title>Dothideomycete-plant interactions illuminated by genome sequencing and EST analysis of the wheat pathogen Stagonospora nodorum.</title>
        <authorList>
            <person name="Hane J.K."/>
            <person name="Lowe R.G."/>
            <person name="Solomon P.S."/>
            <person name="Tan K.C."/>
            <person name="Schoch C.L."/>
            <person name="Spatafora J.W."/>
            <person name="Crous P.W."/>
            <person name="Kodira C."/>
            <person name="Birren B.W."/>
            <person name="Galagan J.E."/>
            <person name="Torriani S.F."/>
            <person name="McDonald B.A."/>
            <person name="Oliver R.P."/>
        </authorList>
    </citation>
    <scope>NUCLEOTIDE SEQUENCE [LARGE SCALE GENOMIC DNA]</scope>
    <source>
        <strain evidence="23">SN15 / ATCC MYA-4574 / FGSC 10173</strain>
    </source>
</reference>
<evidence type="ECO:0000259" key="21">
    <source>
        <dbReference type="Pfam" id="PF21405"/>
    </source>
</evidence>
<feature type="domain" description="Alpha-D-phosphohexomutase C-terminal" evidence="18">
    <location>
        <begin position="462"/>
        <end position="521"/>
    </location>
</feature>
<evidence type="ECO:0000256" key="3">
    <source>
        <dbReference type="ARBA" id="ARBA00010231"/>
    </source>
</evidence>
<dbReference type="FunFam" id="3.40.120.10:FF:000023">
    <property type="entry name" value="Phosphoacetylglucosamine mutase"/>
    <property type="match status" value="1"/>
</dbReference>
<dbReference type="EC" id="5.4.2.3" evidence="4 14"/>
<dbReference type="PROSITE" id="PS00710">
    <property type="entry name" value="PGM_PMM"/>
    <property type="match status" value="1"/>
</dbReference>
<dbReference type="InterPro" id="IPR036900">
    <property type="entry name" value="A-D-PHexomutase_C_sf"/>
</dbReference>
<keyword evidence="10" id="KW-0961">Cell wall biogenesis/degradation</keyword>
<dbReference type="CDD" id="cd03086">
    <property type="entry name" value="PGM3"/>
    <property type="match status" value="1"/>
</dbReference>
<evidence type="ECO:0000256" key="2">
    <source>
        <dbReference type="ARBA" id="ARBA00004865"/>
    </source>
</evidence>
<keyword evidence="6 14" id="KW-0479">Metal-binding</keyword>
<dbReference type="UniPathway" id="UPA00113">
    <property type="reaction ID" value="UER00530"/>
</dbReference>
<dbReference type="GO" id="GO:0005975">
    <property type="term" value="P:carbohydrate metabolic process"/>
    <property type="evidence" value="ECO:0007669"/>
    <property type="project" value="InterPro"/>
</dbReference>
<dbReference type="Pfam" id="PF21404">
    <property type="entry name" value="AMG1_III"/>
    <property type="match status" value="1"/>
</dbReference>
<dbReference type="SUPFAM" id="SSF55957">
    <property type="entry name" value="Phosphoglucomutase, C-terminal domain"/>
    <property type="match status" value="1"/>
</dbReference>
<evidence type="ECO:0000256" key="8">
    <source>
        <dbReference type="ARBA" id="ARBA00023235"/>
    </source>
</evidence>
<dbReference type="KEGG" id="pno:SNOG_08066"/>
<evidence type="ECO:0000256" key="10">
    <source>
        <dbReference type="ARBA" id="ARBA00023316"/>
    </source>
</evidence>
<dbReference type="GO" id="GO:0006031">
    <property type="term" value="P:chitin biosynthetic process"/>
    <property type="evidence" value="ECO:0000318"/>
    <property type="project" value="GO_Central"/>
</dbReference>
<dbReference type="SUPFAM" id="SSF53738">
    <property type="entry name" value="Phosphoglucomutase, first 3 domains"/>
    <property type="match status" value="4"/>
</dbReference>
<dbReference type="Pfam" id="PF21405">
    <property type="entry name" value="AMG1_II"/>
    <property type="match status" value="1"/>
</dbReference>
<dbReference type="VEuPathDB" id="FungiDB:JI435_080660"/>
<feature type="binding site" evidence="16">
    <location>
        <begin position="367"/>
        <end position="369"/>
    </location>
    <ligand>
        <name>substrate</name>
    </ligand>
</feature>
<evidence type="ECO:0000256" key="16">
    <source>
        <dbReference type="PIRSR" id="PIRSR016408-2"/>
    </source>
</evidence>
<evidence type="ECO:0000256" key="15">
    <source>
        <dbReference type="PIRSR" id="PIRSR016408-1"/>
    </source>
</evidence>
<accession>Q0UJJ8</accession>
<dbReference type="Proteomes" id="UP000001055">
    <property type="component" value="Unassembled WGS sequence"/>
</dbReference>
<comment type="function">
    <text evidence="13 14">Catalyzes the conversion of GlcNAc-6-P into GlcNAc-1-P during the synthesis of uridine diphosphate/UDP-GlcNAc, which is a biosynthetic precursor of chitin and also supplies the amino sugars for N-linked oligosaccharides of glycoproteins.</text>
</comment>
<evidence type="ECO:0000259" key="19">
    <source>
        <dbReference type="Pfam" id="PF02878"/>
    </source>
</evidence>
<dbReference type="InterPro" id="IPR049022">
    <property type="entry name" value="AMG1_III"/>
</dbReference>
<dbReference type="EMBL" id="CH445336">
    <property type="protein sequence ID" value="EAT84342.2"/>
    <property type="molecule type" value="Genomic_DNA"/>
</dbReference>
<dbReference type="FunFam" id="3.40.120.10:FF:000013">
    <property type="entry name" value="Phosphoacetylglucosamine mutase"/>
    <property type="match status" value="1"/>
</dbReference>
<dbReference type="AlphaFoldDB" id="Q0UJJ8"/>
<dbReference type="eggNOG" id="KOG2537">
    <property type="taxonomic scope" value="Eukaryota"/>
</dbReference>
<dbReference type="FunCoup" id="Q0UJJ8">
    <property type="interactions" value="610"/>
</dbReference>
<feature type="binding site" evidence="17">
    <location>
        <position position="275"/>
    </location>
    <ligand>
        <name>Mg(2+)</name>
        <dbReference type="ChEBI" id="CHEBI:18420"/>
    </ligand>
</feature>
<evidence type="ECO:0000256" key="5">
    <source>
        <dbReference type="ARBA" id="ARBA00022553"/>
    </source>
</evidence>
<sequence>MSDPIIDAAQKHPPPEGLVYTNVLDSVLVRVGLIAALRSRKLDGKYIGVMITASHNPPEDNGVKLVEPKGDMLEESWEVISTEMANQTSPEAVSKYYHKIAEEQKIDLSKPANVVVARDTRASGSRLLGCLLDGLKGAGAEYKDYGFLTTPQLHYMVRCLNTEGTSEAYGIPTEVGYYEKFSSAFKKAMGSRKPNGGLTVDCANGVGGPKLNELIKYLPAKETGLEISVTNDNVIKPEALNVDCGADYVKTNQRAPPSSKTGPGDRCCSLDGDADRVVYYFKDEQNVFRLLDGDRIATLVASFFGDLVRSSGLADQIKIGVVQTAYANGAATEYVEKNLRLPVTCTPTGVKYLHHAAQKLDIGVYFEANGHGTAIFSQNTLNIIQSYEPKSPSEAENLEILRACIDLINQAVGDALSDFLLVEVVLAHKRWGPQEWLATYTDLPNRLSKVLVKDRNIFKTTDAERKLTKPDGVQSQIDKEVQKFRQGRSFARASGTEDAVRVYAEAATKAEAEDLARKVSEINGTPVLKTPRLVYGEKNMAVVVTERDIFEEALAAEEDDREGALEYSSARESFDLEDLHRVLAGVTTMESLAGRWA</sequence>
<feature type="domain" description="Phosphoacetylglucosamine mutase AMG1" evidence="21">
    <location>
        <begin position="172"/>
        <end position="278"/>
    </location>
</feature>
<gene>
    <name evidence="22" type="ORF">SNOG_08066</name>
</gene>
<dbReference type="InterPro" id="IPR005843">
    <property type="entry name" value="A-D-PHexomutase_C"/>
</dbReference>
<feature type="binding site" evidence="17">
    <location>
        <position position="273"/>
    </location>
    <ligand>
        <name>Mg(2+)</name>
        <dbReference type="ChEBI" id="CHEBI:18420"/>
    </ligand>
</feature>
<evidence type="ECO:0000256" key="14">
    <source>
        <dbReference type="PIRNR" id="PIRNR016408"/>
    </source>
</evidence>
<evidence type="ECO:0000313" key="22">
    <source>
        <dbReference type="EMBL" id="EAT84342.2"/>
    </source>
</evidence>
<dbReference type="GO" id="GO:0071555">
    <property type="term" value="P:cell wall organization"/>
    <property type="evidence" value="ECO:0007669"/>
    <property type="project" value="UniProtKB-KW"/>
</dbReference>
<evidence type="ECO:0000256" key="17">
    <source>
        <dbReference type="PIRSR" id="PIRSR016408-3"/>
    </source>
</evidence>
<keyword evidence="5" id="KW-0597">Phosphoprotein</keyword>
<comment type="pathway">
    <text evidence="2 14">Nucleotide-sugar biosynthesis; UDP-N-acetyl-alpha-D-glucosamine biosynthesis; N-acetyl-alpha-D-glucosamine 1-phosphate from alpha-D-glucosamine 6-phosphate (route I): step 2/2.</text>
</comment>
<dbReference type="InterPro" id="IPR016657">
    <property type="entry name" value="PAGM"/>
</dbReference>
<dbReference type="RefSeq" id="XP_001798392.1">
    <property type="nucleotide sequence ID" value="XM_001798340.1"/>
</dbReference>
<dbReference type="PIRSF" id="PIRSF016408">
    <property type="entry name" value="PAGM"/>
    <property type="match status" value="1"/>
</dbReference>
<feature type="binding site" evidence="17">
    <location>
        <position position="271"/>
    </location>
    <ligand>
        <name>Mg(2+)</name>
        <dbReference type="ChEBI" id="CHEBI:18420"/>
    </ligand>
</feature>